<keyword evidence="2" id="KW-1185">Reference proteome</keyword>
<evidence type="ECO:0000313" key="2">
    <source>
        <dbReference type="Proteomes" id="UP001597493"/>
    </source>
</evidence>
<name>A0ABW5QVK1_9BACL</name>
<dbReference type="EMBL" id="JBHUMY010000008">
    <property type="protein sequence ID" value="MFD2660501.1"/>
    <property type="molecule type" value="Genomic_DNA"/>
</dbReference>
<gene>
    <name evidence="1" type="ORF">ACFSW5_09530</name>
</gene>
<comment type="caution">
    <text evidence="1">The sequence shown here is derived from an EMBL/GenBank/DDBJ whole genome shotgun (WGS) entry which is preliminary data.</text>
</comment>
<dbReference type="RefSeq" id="WP_379271945.1">
    <property type="nucleotide sequence ID" value="NZ_JBHUGT010000033.1"/>
</dbReference>
<evidence type="ECO:0008006" key="3">
    <source>
        <dbReference type="Google" id="ProtNLM"/>
    </source>
</evidence>
<dbReference type="Proteomes" id="UP001597493">
    <property type="component" value="Unassembled WGS sequence"/>
</dbReference>
<evidence type="ECO:0000313" key="1">
    <source>
        <dbReference type="EMBL" id="MFD2660501.1"/>
    </source>
</evidence>
<organism evidence="1 2">
    <name type="scientific">Paenibacillus thailandensis</name>
    <dbReference type="NCBI Taxonomy" id="393250"/>
    <lineage>
        <taxon>Bacteria</taxon>
        <taxon>Bacillati</taxon>
        <taxon>Bacillota</taxon>
        <taxon>Bacilli</taxon>
        <taxon>Bacillales</taxon>
        <taxon>Paenibacillaceae</taxon>
        <taxon>Paenibacillus</taxon>
    </lineage>
</organism>
<reference evidence="2" key="1">
    <citation type="journal article" date="2019" name="Int. J. Syst. Evol. Microbiol.">
        <title>The Global Catalogue of Microorganisms (GCM) 10K type strain sequencing project: providing services to taxonomists for standard genome sequencing and annotation.</title>
        <authorList>
            <consortium name="The Broad Institute Genomics Platform"/>
            <consortium name="The Broad Institute Genome Sequencing Center for Infectious Disease"/>
            <person name="Wu L."/>
            <person name="Ma J."/>
        </authorList>
    </citation>
    <scope>NUCLEOTIDE SEQUENCE [LARGE SCALE GENOMIC DNA]</scope>
    <source>
        <strain evidence="2">TISTR 1827</strain>
    </source>
</reference>
<accession>A0ABW5QVK1</accession>
<sequence length="116" mass="13636">MMNLPLRETDLYEKFDLERDIFYFRVGSFGLVSFHGKNYNLKKRLTPDQLKKLTKEKSFCPIGSNCYVNIGKINSFTGGIVYFGPAYRETKHLPVPWWKQAQLQQLLDKRNEARQA</sequence>
<proteinExistence type="predicted"/>
<protein>
    <recommendedName>
        <fullName evidence="3">HTH LytTR-type domain-containing protein</fullName>
    </recommendedName>
</protein>